<proteinExistence type="predicted"/>
<reference evidence="2 3" key="1">
    <citation type="journal article" date="2023" name="Genes (Basel)">
        <title>Chromosome-Level Genome Assembly and Circadian Gene Repertoire of the Patagonia Blennie Eleginops maclovinus-The Closest Ancestral Proxy of Antarctic Cryonotothenioids.</title>
        <authorList>
            <person name="Cheng C.C."/>
            <person name="Rivera-Colon A.G."/>
            <person name="Minhas B.F."/>
            <person name="Wilson L."/>
            <person name="Rayamajhi N."/>
            <person name="Vargas-Chacoff L."/>
            <person name="Catchen J.M."/>
        </authorList>
    </citation>
    <scope>NUCLEOTIDE SEQUENCE [LARGE SCALE GENOMIC DNA]</scope>
    <source>
        <strain evidence="2">JMC-PN-2008</strain>
    </source>
</reference>
<keyword evidence="3" id="KW-1185">Reference proteome</keyword>
<organism evidence="2 3">
    <name type="scientific">Eleginops maclovinus</name>
    <name type="common">Patagonian blennie</name>
    <name type="synonym">Eleginus maclovinus</name>
    <dbReference type="NCBI Taxonomy" id="56733"/>
    <lineage>
        <taxon>Eukaryota</taxon>
        <taxon>Metazoa</taxon>
        <taxon>Chordata</taxon>
        <taxon>Craniata</taxon>
        <taxon>Vertebrata</taxon>
        <taxon>Euteleostomi</taxon>
        <taxon>Actinopterygii</taxon>
        <taxon>Neopterygii</taxon>
        <taxon>Teleostei</taxon>
        <taxon>Neoteleostei</taxon>
        <taxon>Acanthomorphata</taxon>
        <taxon>Eupercaria</taxon>
        <taxon>Perciformes</taxon>
        <taxon>Notothenioidei</taxon>
        <taxon>Eleginopidae</taxon>
        <taxon>Eleginops</taxon>
    </lineage>
</organism>
<name>A0AAN7WRX5_ELEMC</name>
<feature type="region of interest" description="Disordered" evidence="1">
    <location>
        <begin position="50"/>
        <end position="78"/>
    </location>
</feature>
<dbReference type="Proteomes" id="UP001346869">
    <property type="component" value="Unassembled WGS sequence"/>
</dbReference>
<feature type="compositionally biased region" description="Basic and acidic residues" evidence="1">
    <location>
        <begin position="58"/>
        <end position="78"/>
    </location>
</feature>
<dbReference type="EMBL" id="JAUZQC010000026">
    <property type="protein sequence ID" value="KAK5847890.1"/>
    <property type="molecule type" value="Genomic_DNA"/>
</dbReference>
<evidence type="ECO:0000313" key="3">
    <source>
        <dbReference type="Proteomes" id="UP001346869"/>
    </source>
</evidence>
<gene>
    <name evidence="2" type="ORF">PBY51_016982</name>
</gene>
<evidence type="ECO:0000313" key="2">
    <source>
        <dbReference type="EMBL" id="KAK5847890.1"/>
    </source>
</evidence>
<accession>A0AAN7WRX5</accession>
<comment type="caution">
    <text evidence="2">The sequence shown here is derived from an EMBL/GenBank/DDBJ whole genome shotgun (WGS) entry which is preliminary data.</text>
</comment>
<protein>
    <submittedName>
        <fullName evidence="2">Uncharacterized protein</fullName>
    </submittedName>
</protein>
<sequence length="78" mass="8571">MVIGEDTATALQIVGRTEERRWGRWRGPPPHCLRPSAPLPFVTEHNISLAGRANNGEVGKRDSGDPPPLCREDQISSL</sequence>
<evidence type="ECO:0000256" key="1">
    <source>
        <dbReference type="SAM" id="MobiDB-lite"/>
    </source>
</evidence>
<dbReference type="AlphaFoldDB" id="A0AAN7WRX5"/>
<reference evidence="2 3" key="2">
    <citation type="journal article" date="2023" name="Mol. Biol. Evol.">
        <title>Genomics of Secondarily Temperate Adaptation in the Only Non-Antarctic Icefish.</title>
        <authorList>
            <person name="Rivera-Colon A.G."/>
            <person name="Rayamajhi N."/>
            <person name="Minhas B.F."/>
            <person name="Madrigal G."/>
            <person name="Bilyk K.T."/>
            <person name="Yoon V."/>
            <person name="Hune M."/>
            <person name="Gregory S."/>
            <person name="Cheng C.H.C."/>
            <person name="Catchen J.M."/>
        </authorList>
    </citation>
    <scope>NUCLEOTIDE SEQUENCE [LARGE SCALE GENOMIC DNA]</scope>
    <source>
        <strain evidence="2">JMC-PN-2008</strain>
    </source>
</reference>